<sequence>MGSATDIQSRIATLAKDIDALYQDVAQDEGSRKELLGVVQGAMAKVESPTETIWRMIMSPHAPAALMVLIRSGVLKDLVSSGKPKTASAIASTTGVSETLIIRMMRPLTALGVFRETDVYTYSSTPISELLTAPPLYGGYQFMFDLATRSLANMPRFLERTNFKHVDGPPGPFQDCNSTEDLMFPYLMKHPDMMSNFNAFMAGSLETRPDWFQKFDAESLVLNGAKSSPEKVLLVDIAGGEGHDVQAFGRAFPSAPGRLVLQDLPPVIGNIKSLDERVERVPHDMFEEQPVRGARAYYMRNIFHDWPNDKCVEIMKRIAKAMERGYSKLLIFEWILAPKGVPLYPALLDVNMMALLNGRERTEEEWTGLLSAAGLRVVKFHIAGPEEEGLIEAEVA</sequence>
<dbReference type="PANTHER" id="PTHR43712:SF1">
    <property type="entry name" value="HYPOTHETICAL O-METHYLTRANSFERASE (EUROFUNG)-RELATED"/>
    <property type="match status" value="1"/>
</dbReference>
<feature type="domain" description="O-methyltransferase dimerisation" evidence="6">
    <location>
        <begin position="57"/>
        <end position="132"/>
    </location>
</feature>
<dbReference type="EMBL" id="JAUEDM010000007">
    <property type="protein sequence ID" value="KAK3314346.1"/>
    <property type="molecule type" value="Genomic_DNA"/>
</dbReference>
<evidence type="ECO:0000256" key="4">
    <source>
        <dbReference type="PIRSR" id="PIRSR005739-1"/>
    </source>
</evidence>
<dbReference type="SUPFAM" id="SSF46785">
    <property type="entry name" value="Winged helix' DNA-binding domain"/>
    <property type="match status" value="1"/>
</dbReference>
<reference evidence="7" key="2">
    <citation type="submission" date="2023-06" db="EMBL/GenBank/DDBJ databases">
        <authorList>
            <consortium name="Lawrence Berkeley National Laboratory"/>
            <person name="Haridas S."/>
            <person name="Hensen N."/>
            <person name="Bonometti L."/>
            <person name="Westerberg I."/>
            <person name="Brannstrom I.O."/>
            <person name="Guillou S."/>
            <person name="Cros-Aarteil S."/>
            <person name="Calhoun S."/>
            <person name="Kuo A."/>
            <person name="Mondo S."/>
            <person name="Pangilinan J."/>
            <person name="Riley R."/>
            <person name="Labutti K."/>
            <person name="Andreopoulos B."/>
            <person name="Lipzen A."/>
            <person name="Chen C."/>
            <person name="Yanf M."/>
            <person name="Daum C."/>
            <person name="Ng V."/>
            <person name="Clum A."/>
            <person name="Steindorff A."/>
            <person name="Ohm R."/>
            <person name="Martin F."/>
            <person name="Silar P."/>
            <person name="Natvig D."/>
            <person name="Lalanne C."/>
            <person name="Gautier V."/>
            <person name="Ament-Velasquez S.L."/>
            <person name="Kruys A."/>
            <person name="Hutchinson M.I."/>
            <person name="Powell A.J."/>
            <person name="Barry K."/>
            <person name="Miller A.N."/>
            <person name="Grigoriev I.V."/>
            <person name="Debuchy R."/>
            <person name="Gladieux P."/>
            <person name="Thoren M.H."/>
            <person name="Johannesson H."/>
        </authorList>
    </citation>
    <scope>NUCLEOTIDE SEQUENCE</scope>
    <source>
        <strain evidence="7">CBS 118394</strain>
    </source>
</reference>
<name>A0AAE0HYM0_9PEZI</name>
<keyword evidence="3" id="KW-0949">S-adenosyl-L-methionine</keyword>
<accession>A0AAE0HYM0</accession>
<dbReference type="InterPro" id="IPR036388">
    <property type="entry name" value="WH-like_DNA-bd_sf"/>
</dbReference>
<comment type="caution">
    <text evidence="7">The sequence shown here is derived from an EMBL/GenBank/DDBJ whole genome shotgun (WGS) entry which is preliminary data.</text>
</comment>
<dbReference type="GO" id="GO:0008171">
    <property type="term" value="F:O-methyltransferase activity"/>
    <property type="evidence" value="ECO:0007669"/>
    <property type="project" value="InterPro"/>
</dbReference>
<feature type="active site" description="Proton acceptor" evidence="4">
    <location>
        <position position="304"/>
    </location>
</feature>
<dbReference type="Pfam" id="PF00891">
    <property type="entry name" value="Methyltransf_2"/>
    <property type="match status" value="1"/>
</dbReference>
<dbReference type="Proteomes" id="UP001283341">
    <property type="component" value="Unassembled WGS sequence"/>
</dbReference>
<keyword evidence="2" id="KW-0808">Transferase</keyword>
<evidence type="ECO:0000313" key="7">
    <source>
        <dbReference type="EMBL" id="KAK3314346.1"/>
    </source>
</evidence>
<dbReference type="PROSITE" id="PS51683">
    <property type="entry name" value="SAM_OMT_II"/>
    <property type="match status" value="1"/>
</dbReference>
<proteinExistence type="predicted"/>
<protein>
    <submittedName>
        <fullName evidence="7">S-adenosyl-L-methionine-dependent methyltransferase</fullName>
    </submittedName>
</protein>
<keyword evidence="8" id="KW-1185">Reference proteome</keyword>
<evidence type="ECO:0000256" key="1">
    <source>
        <dbReference type="ARBA" id="ARBA00022603"/>
    </source>
</evidence>
<reference evidence="7" key="1">
    <citation type="journal article" date="2023" name="Mol. Phylogenet. Evol.">
        <title>Genome-scale phylogeny and comparative genomics of the fungal order Sordariales.</title>
        <authorList>
            <person name="Hensen N."/>
            <person name="Bonometti L."/>
            <person name="Westerberg I."/>
            <person name="Brannstrom I.O."/>
            <person name="Guillou S."/>
            <person name="Cros-Aarteil S."/>
            <person name="Calhoun S."/>
            <person name="Haridas S."/>
            <person name="Kuo A."/>
            <person name="Mondo S."/>
            <person name="Pangilinan J."/>
            <person name="Riley R."/>
            <person name="LaButti K."/>
            <person name="Andreopoulos B."/>
            <person name="Lipzen A."/>
            <person name="Chen C."/>
            <person name="Yan M."/>
            <person name="Daum C."/>
            <person name="Ng V."/>
            <person name="Clum A."/>
            <person name="Steindorff A."/>
            <person name="Ohm R.A."/>
            <person name="Martin F."/>
            <person name="Silar P."/>
            <person name="Natvig D.O."/>
            <person name="Lalanne C."/>
            <person name="Gautier V."/>
            <person name="Ament-Velasquez S.L."/>
            <person name="Kruys A."/>
            <person name="Hutchinson M.I."/>
            <person name="Powell A.J."/>
            <person name="Barry K."/>
            <person name="Miller A.N."/>
            <person name="Grigoriev I.V."/>
            <person name="Debuchy R."/>
            <person name="Gladieux P."/>
            <person name="Hiltunen Thoren M."/>
            <person name="Johannesson H."/>
        </authorList>
    </citation>
    <scope>NUCLEOTIDE SEQUENCE</scope>
    <source>
        <strain evidence="7">CBS 118394</strain>
    </source>
</reference>
<dbReference type="InterPro" id="IPR036390">
    <property type="entry name" value="WH_DNA-bd_sf"/>
</dbReference>
<dbReference type="GO" id="GO:0046983">
    <property type="term" value="F:protein dimerization activity"/>
    <property type="evidence" value="ECO:0007669"/>
    <property type="project" value="InterPro"/>
</dbReference>
<dbReference type="AlphaFoldDB" id="A0AAE0HYM0"/>
<dbReference type="GO" id="GO:0032259">
    <property type="term" value="P:methylation"/>
    <property type="evidence" value="ECO:0007669"/>
    <property type="project" value="UniProtKB-KW"/>
</dbReference>
<dbReference type="PANTHER" id="PTHR43712">
    <property type="entry name" value="PUTATIVE (AFU_ORTHOLOGUE AFUA_4G14580)-RELATED"/>
    <property type="match status" value="1"/>
</dbReference>
<evidence type="ECO:0000256" key="2">
    <source>
        <dbReference type="ARBA" id="ARBA00022679"/>
    </source>
</evidence>
<dbReference type="SUPFAM" id="SSF53335">
    <property type="entry name" value="S-adenosyl-L-methionine-dependent methyltransferases"/>
    <property type="match status" value="1"/>
</dbReference>
<evidence type="ECO:0000259" key="6">
    <source>
        <dbReference type="Pfam" id="PF08100"/>
    </source>
</evidence>
<dbReference type="InterPro" id="IPR029063">
    <property type="entry name" value="SAM-dependent_MTases_sf"/>
</dbReference>
<dbReference type="InterPro" id="IPR016461">
    <property type="entry name" value="COMT-like"/>
</dbReference>
<evidence type="ECO:0000259" key="5">
    <source>
        <dbReference type="Pfam" id="PF00891"/>
    </source>
</evidence>
<dbReference type="PIRSF" id="PIRSF005739">
    <property type="entry name" value="O-mtase"/>
    <property type="match status" value="1"/>
</dbReference>
<evidence type="ECO:0000313" key="8">
    <source>
        <dbReference type="Proteomes" id="UP001283341"/>
    </source>
</evidence>
<gene>
    <name evidence="7" type="ORF">B0H66DRAFT_504311</name>
</gene>
<dbReference type="InterPro" id="IPR012967">
    <property type="entry name" value="COMT_dimerisation"/>
</dbReference>
<dbReference type="Gene3D" id="3.40.50.150">
    <property type="entry name" value="Vaccinia Virus protein VP39"/>
    <property type="match status" value="1"/>
</dbReference>
<keyword evidence="1 7" id="KW-0489">Methyltransferase</keyword>
<dbReference type="InterPro" id="IPR001077">
    <property type="entry name" value="COMT_C"/>
</dbReference>
<evidence type="ECO:0000256" key="3">
    <source>
        <dbReference type="ARBA" id="ARBA00022691"/>
    </source>
</evidence>
<dbReference type="Pfam" id="PF08100">
    <property type="entry name" value="Dimerisation"/>
    <property type="match status" value="1"/>
</dbReference>
<organism evidence="7 8">
    <name type="scientific">Apodospora peruviana</name>
    <dbReference type="NCBI Taxonomy" id="516989"/>
    <lineage>
        <taxon>Eukaryota</taxon>
        <taxon>Fungi</taxon>
        <taxon>Dikarya</taxon>
        <taxon>Ascomycota</taxon>
        <taxon>Pezizomycotina</taxon>
        <taxon>Sordariomycetes</taxon>
        <taxon>Sordariomycetidae</taxon>
        <taxon>Sordariales</taxon>
        <taxon>Lasiosphaeriaceae</taxon>
        <taxon>Apodospora</taxon>
    </lineage>
</organism>
<feature type="domain" description="O-methyltransferase C-terminal" evidence="5">
    <location>
        <begin position="233"/>
        <end position="375"/>
    </location>
</feature>
<dbReference type="Gene3D" id="1.10.10.10">
    <property type="entry name" value="Winged helix-like DNA-binding domain superfamily/Winged helix DNA-binding domain"/>
    <property type="match status" value="1"/>
</dbReference>